<name>A0AAV6MVN7_9ROSI</name>
<keyword evidence="1" id="KW-0812">Transmembrane</keyword>
<sequence>MLAGRSLGYDSPKMLNFSAISLSRAYRLSDVGVAALVFFCSCIVIFNINKCSLLRRELYLYDYLQIHSILMISARKKL</sequence>
<gene>
    <name evidence="2" type="ORF">SDJN03_16644</name>
</gene>
<comment type="caution">
    <text evidence="2">The sequence shown here is derived from an EMBL/GenBank/DDBJ whole genome shotgun (WGS) entry which is preliminary data.</text>
</comment>
<organism evidence="2 3">
    <name type="scientific">Cucurbita argyrosperma subsp. sororia</name>
    <dbReference type="NCBI Taxonomy" id="37648"/>
    <lineage>
        <taxon>Eukaryota</taxon>
        <taxon>Viridiplantae</taxon>
        <taxon>Streptophyta</taxon>
        <taxon>Embryophyta</taxon>
        <taxon>Tracheophyta</taxon>
        <taxon>Spermatophyta</taxon>
        <taxon>Magnoliopsida</taxon>
        <taxon>eudicotyledons</taxon>
        <taxon>Gunneridae</taxon>
        <taxon>Pentapetalae</taxon>
        <taxon>rosids</taxon>
        <taxon>fabids</taxon>
        <taxon>Cucurbitales</taxon>
        <taxon>Cucurbitaceae</taxon>
        <taxon>Cucurbiteae</taxon>
        <taxon>Cucurbita</taxon>
    </lineage>
</organism>
<evidence type="ECO:0000256" key="1">
    <source>
        <dbReference type="SAM" id="Phobius"/>
    </source>
</evidence>
<proteinExistence type="predicted"/>
<reference evidence="2 3" key="1">
    <citation type="journal article" date="2021" name="Hortic Res">
        <title>The domestication of Cucurbita argyrosperma as revealed by the genome of its wild relative.</title>
        <authorList>
            <person name="Barrera-Redondo J."/>
            <person name="Sanchez-de la Vega G."/>
            <person name="Aguirre-Liguori J.A."/>
            <person name="Castellanos-Morales G."/>
            <person name="Gutierrez-Guerrero Y.T."/>
            <person name="Aguirre-Dugua X."/>
            <person name="Aguirre-Planter E."/>
            <person name="Tenaillon M.I."/>
            <person name="Lira-Saade R."/>
            <person name="Eguiarte L.E."/>
        </authorList>
    </citation>
    <scope>NUCLEOTIDE SEQUENCE [LARGE SCALE GENOMIC DNA]</scope>
    <source>
        <strain evidence="2">JBR-2021</strain>
    </source>
</reference>
<keyword evidence="3" id="KW-1185">Reference proteome</keyword>
<dbReference type="Proteomes" id="UP000685013">
    <property type="component" value="Chromosome 11"/>
</dbReference>
<accession>A0AAV6MVN7</accession>
<feature type="non-terminal residue" evidence="2">
    <location>
        <position position="1"/>
    </location>
</feature>
<protein>
    <submittedName>
        <fullName evidence="2">Uncharacterized protein</fullName>
    </submittedName>
</protein>
<dbReference type="EMBL" id="JAGKQH010000011">
    <property type="protein sequence ID" value="KAG6588079.1"/>
    <property type="molecule type" value="Genomic_DNA"/>
</dbReference>
<evidence type="ECO:0000313" key="3">
    <source>
        <dbReference type="Proteomes" id="UP000685013"/>
    </source>
</evidence>
<evidence type="ECO:0000313" key="2">
    <source>
        <dbReference type="EMBL" id="KAG6588079.1"/>
    </source>
</evidence>
<keyword evidence="1" id="KW-1133">Transmembrane helix</keyword>
<feature type="transmembrane region" description="Helical" evidence="1">
    <location>
        <begin position="31"/>
        <end position="48"/>
    </location>
</feature>
<keyword evidence="1" id="KW-0472">Membrane</keyword>
<dbReference type="AlphaFoldDB" id="A0AAV6MVN7"/>